<gene>
    <name evidence="6" type="ORF">ADH67_02480</name>
</gene>
<proteinExistence type="inferred from homology"/>
<reference evidence="7" key="1">
    <citation type="submission" date="2017-05" db="EMBL/GenBank/DDBJ databases">
        <title>Improved OligoMM genomes.</title>
        <authorList>
            <person name="Garzetti D."/>
        </authorList>
    </citation>
    <scope>NUCLEOTIDE SEQUENCE [LARGE SCALE GENOMIC DNA]</scope>
    <source>
        <strain evidence="7">YL45</strain>
    </source>
</reference>
<dbReference type="PANTHER" id="PTHR30118:SF7">
    <property type="entry name" value="TRANSCRIPTIONAL REGULATOR LYSR FAMILY"/>
    <property type="match status" value="1"/>
</dbReference>
<organism evidence="6 7">
    <name type="scientific">Turicimonas muris</name>
    <dbReference type="NCBI Taxonomy" id="1796652"/>
    <lineage>
        <taxon>Bacteria</taxon>
        <taxon>Pseudomonadati</taxon>
        <taxon>Pseudomonadota</taxon>
        <taxon>Betaproteobacteria</taxon>
        <taxon>Burkholderiales</taxon>
        <taxon>Sutterellaceae</taxon>
        <taxon>Turicimonas</taxon>
    </lineage>
</organism>
<evidence type="ECO:0000313" key="7">
    <source>
        <dbReference type="Proteomes" id="UP000214610"/>
    </source>
</evidence>
<evidence type="ECO:0000256" key="1">
    <source>
        <dbReference type="ARBA" id="ARBA00009437"/>
    </source>
</evidence>
<dbReference type="InterPro" id="IPR050389">
    <property type="entry name" value="LysR-type_TF"/>
</dbReference>
<dbReference type="Proteomes" id="UP000214610">
    <property type="component" value="Unassembled WGS sequence"/>
</dbReference>
<accession>A0A227KRQ2</accession>
<evidence type="ECO:0000256" key="3">
    <source>
        <dbReference type="ARBA" id="ARBA00023125"/>
    </source>
</evidence>
<dbReference type="GeneID" id="78363385"/>
<evidence type="ECO:0000256" key="2">
    <source>
        <dbReference type="ARBA" id="ARBA00023015"/>
    </source>
</evidence>
<keyword evidence="7" id="KW-1185">Reference proteome</keyword>
<name>A0A227KRQ2_9BURK</name>
<keyword evidence="2" id="KW-0805">Transcription regulation</keyword>
<dbReference type="InterPro" id="IPR005119">
    <property type="entry name" value="LysR_subst-bd"/>
</dbReference>
<evidence type="ECO:0000256" key="4">
    <source>
        <dbReference type="ARBA" id="ARBA00023163"/>
    </source>
</evidence>
<evidence type="ECO:0000313" key="6">
    <source>
        <dbReference type="EMBL" id="OXE51179.1"/>
    </source>
</evidence>
<dbReference type="SUPFAM" id="SSF46785">
    <property type="entry name" value="Winged helix' DNA-binding domain"/>
    <property type="match status" value="1"/>
</dbReference>
<evidence type="ECO:0000259" key="5">
    <source>
        <dbReference type="Pfam" id="PF03466"/>
    </source>
</evidence>
<protein>
    <submittedName>
        <fullName evidence="6">LysR family transcriptional regulator</fullName>
    </submittedName>
</protein>
<feature type="domain" description="LysR substrate-binding" evidence="5">
    <location>
        <begin position="97"/>
        <end position="305"/>
    </location>
</feature>
<dbReference type="RefSeq" id="WP_066591305.1">
    <property type="nucleotide sequence ID" value="NZ_CAPFQK010000004.1"/>
</dbReference>
<dbReference type="Pfam" id="PF03466">
    <property type="entry name" value="LysR_substrate"/>
    <property type="match status" value="1"/>
</dbReference>
<comment type="caution">
    <text evidence="6">The sequence shown here is derived from an EMBL/GenBank/DDBJ whole genome shotgun (WGS) entry which is preliminary data.</text>
</comment>
<keyword evidence="3" id="KW-0238">DNA-binding</keyword>
<dbReference type="GO" id="GO:0003677">
    <property type="term" value="F:DNA binding"/>
    <property type="evidence" value="ECO:0007669"/>
    <property type="project" value="UniProtKB-KW"/>
</dbReference>
<dbReference type="SUPFAM" id="SSF53850">
    <property type="entry name" value="Periplasmic binding protein-like II"/>
    <property type="match status" value="1"/>
</dbReference>
<dbReference type="Gene3D" id="3.40.190.10">
    <property type="entry name" value="Periplasmic binding protein-like II"/>
    <property type="match status" value="2"/>
</dbReference>
<dbReference type="AlphaFoldDB" id="A0A227KRQ2"/>
<dbReference type="GO" id="GO:0006355">
    <property type="term" value="P:regulation of DNA-templated transcription"/>
    <property type="evidence" value="ECO:0007669"/>
    <property type="project" value="TreeGrafter"/>
</dbReference>
<comment type="similarity">
    <text evidence="1">Belongs to the LysR transcriptional regulatory family.</text>
</comment>
<dbReference type="EMBL" id="NHMP01000001">
    <property type="protein sequence ID" value="OXE51179.1"/>
    <property type="molecule type" value="Genomic_DNA"/>
</dbReference>
<sequence>MSKRDDPFNSRHVLFLLSISETGAIAKSGEKFDLSPSAASRLLEKYRKYFADPLFVISKGVLLPTSYFLRIKPRLEEFLHLSENIRNKEFDLAGCQKHFKFSCSPGFAPSLMAYVLPRMMKEAPLCSIEHVSIADNPLSVLMAGEIDLLIGRAIGLPPQAHFSDLGTGKRCILLRKQHPLVKKNQLEVLTVDDLAEFRRVSLSSGRKQDWLSPDDEIFSGRNKNSNIFFKTDRPDMAWKAMTESDLFLICTTGSADIACSLYPGLTTLPLPKGLKLNGPKMAIIWSDLRHRDPAHKWFRDLFLEWTKGQELKTKEP</sequence>
<keyword evidence="4" id="KW-0804">Transcription</keyword>
<dbReference type="InterPro" id="IPR036390">
    <property type="entry name" value="WH_DNA-bd_sf"/>
</dbReference>
<dbReference type="PANTHER" id="PTHR30118">
    <property type="entry name" value="HTH-TYPE TRANSCRIPTIONAL REGULATOR LEUO-RELATED"/>
    <property type="match status" value="1"/>
</dbReference>